<feature type="transmembrane region" description="Helical" evidence="2">
    <location>
        <begin position="128"/>
        <end position="149"/>
    </location>
</feature>
<feature type="transmembrane region" description="Helical" evidence="2">
    <location>
        <begin position="61"/>
        <end position="81"/>
    </location>
</feature>
<sequence length="243" mass="24678">MSTPTPDPAAQGREPAGREPATGPAGPVPTEPATGPGGRGPEPTVQAAGDSRPRGGGAGRATLLGLLVPGLAFLTSLPTWIHAEAASVLQEQRIDVTGTQAAPAVTALSLAALAAVLALRISGRVLRMIISVVIAAAGLGTGAAVVTVLTDPALAARTQVSEATNVTGADGSYVLTVWPWLCLVLAAATVVTAVWLLLTSRHWRTNSRRFERSPQRAGAPGASGHADDIDAWDSLSEGRDPTD</sequence>
<gene>
    <name evidence="3" type="ORF">NBM05_06960</name>
</gene>
<accession>A0A9X2KI16</accession>
<feature type="transmembrane region" description="Helical" evidence="2">
    <location>
        <begin position="101"/>
        <end position="121"/>
    </location>
</feature>
<comment type="caution">
    <text evidence="3">The sequence shown here is derived from an EMBL/GenBank/DDBJ whole genome shotgun (WGS) entry which is preliminary data.</text>
</comment>
<name>A0A9X2KI16_9MICC</name>
<feature type="transmembrane region" description="Helical" evidence="2">
    <location>
        <begin position="177"/>
        <end position="198"/>
    </location>
</feature>
<organism evidence="3 4">
    <name type="scientific">Rothia santali</name>
    <dbReference type="NCBI Taxonomy" id="2949643"/>
    <lineage>
        <taxon>Bacteria</taxon>
        <taxon>Bacillati</taxon>
        <taxon>Actinomycetota</taxon>
        <taxon>Actinomycetes</taxon>
        <taxon>Micrococcales</taxon>
        <taxon>Micrococcaceae</taxon>
        <taxon>Rothia</taxon>
    </lineage>
</organism>
<keyword evidence="2" id="KW-1133">Transmembrane helix</keyword>
<dbReference type="RefSeq" id="WP_254166103.1">
    <property type="nucleotide sequence ID" value="NZ_JANAFB010000013.1"/>
</dbReference>
<feature type="region of interest" description="Disordered" evidence="1">
    <location>
        <begin position="209"/>
        <end position="243"/>
    </location>
</feature>
<evidence type="ECO:0000313" key="4">
    <source>
        <dbReference type="Proteomes" id="UP001139502"/>
    </source>
</evidence>
<dbReference type="Proteomes" id="UP001139502">
    <property type="component" value="Unassembled WGS sequence"/>
</dbReference>
<keyword evidence="2" id="KW-0812">Transmembrane</keyword>
<proteinExistence type="predicted"/>
<dbReference type="InterPro" id="IPR019051">
    <property type="entry name" value="Trp_biosyn_TM_oprn/chp"/>
</dbReference>
<reference evidence="3" key="1">
    <citation type="submission" date="2022-06" db="EMBL/GenBank/DDBJ databases">
        <title>Rothia sp. isolated from sandalwood seedling.</title>
        <authorList>
            <person name="Tuikhar N."/>
            <person name="Kirdat K."/>
            <person name="Thorat V."/>
            <person name="Swetha P."/>
            <person name="Padma S."/>
            <person name="Sundararaj R."/>
            <person name="Yadav A."/>
        </authorList>
    </citation>
    <scope>NUCLEOTIDE SEQUENCE</scope>
    <source>
        <strain evidence="3">AR01</strain>
    </source>
</reference>
<dbReference type="AlphaFoldDB" id="A0A9X2KI16"/>
<keyword evidence="4" id="KW-1185">Reference proteome</keyword>
<evidence type="ECO:0000256" key="2">
    <source>
        <dbReference type="SAM" id="Phobius"/>
    </source>
</evidence>
<evidence type="ECO:0000256" key="1">
    <source>
        <dbReference type="SAM" id="MobiDB-lite"/>
    </source>
</evidence>
<feature type="region of interest" description="Disordered" evidence="1">
    <location>
        <begin position="1"/>
        <end position="56"/>
    </location>
</feature>
<dbReference type="EMBL" id="JANAFB010000013">
    <property type="protein sequence ID" value="MCP3425753.1"/>
    <property type="molecule type" value="Genomic_DNA"/>
</dbReference>
<protein>
    <submittedName>
        <fullName evidence="3">Trp biosynthesis-associated membrane protein</fullName>
    </submittedName>
</protein>
<dbReference type="Pfam" id="PF09534">
    <property type="entry name" value="Trp_oprn_chp"/>
    <property type="match status" value="1"/>
</dbReference>
<evidence type="ECO:0000313" key="3">
    <source>
        <dbReference type="EMBL" id="MCP3425753.1"/>
    </source>
</evidence>
<keyword evidence="2" id="KW-0472">Membrane</keyword>